<dbReference type="Proteomes" id="UP000594759">
    <property type="component" value="Chromosome"/>
</dbReference>
<name>A0A7S9L2G5_9SPHI</name>
<evidence type="ECO:0000313" key="2">
    <source>
        <dbReference type="Proteomes" id="UP000594759"/>
    </source>
</evidence>
<sequence>MVIERTIKINVPDWAFWQALILAGLDEERGGHYECDWTANGRINWISENGLSCFYGKILQISKMRYLSFIKYDNRPNQQVVSLITYNMLAYNGDLVVKFTSDFLHANMSQGRNTEADWLENHLVKLASIARKIQLLSETKQYYA</sequence>
<organism evidence="1 2">
    <name type="scientific">Pedobacter endophyticus</name>
    <dbReference type="NCBI Taxonomy" id="2789740"/>
    <lineage>
        <taxon>Bacteria</taxon>
        <taxon>Pseudomonadati</taxon>
        <taxon>Bacteroidota</taxon>
        <taxon>Sphingobacteriia</taxon>
        <taxon>Sphingobacteriales</taxon>
        <taxon>Sphingobacteriaceae</taxon>
        <taxon>Pedobacter</taxon>
    </lineage>
</organism>
<dbReference type="Gene3D" id="3.30.530.20">
    <property type="match status" value="1"/>
</dbReference>
<evidence type="ECO:0008006" key="3">
    <source>
        <dbReference type="Google" id="ProtNLM"/>
    </source>
</evidence>
<dbReference type="InterPro" id="IPR023393">
    <property type="entry name" value="START-like_dom_sf"/>
</dbReference>
<accession>A0A7S9L2G5</accession>
<dbReference type="EMBL" id="CP064939">
    <property type="protein sequence ID" value="QPH41265.1"/>
    <property type="molecule type" value="Genomic_DNA"/>
</dbReference>
<dbReference type="AlphaFoldDB" id="A0A7S9L2G5"/>
<protein>
    <recommendedName>
        <fullName evidence="3">Activator of Hsp90 ATPase homolog 1-like protein</fullName>
    </recommendedName>
</protein>
<dbReference type="KEGG" id="pex:IZT61_08425"/>
<reference evidence="1 2" key="1">
    <citation type="submission" date="2020-11" db="EMBL/GenBank/DDBJ databases">
        <title>Pedobacter endophytica, an endophytic bacteria isolated form Carex pumila.</title>
        <authorList>
            <person name="Peng Y."/>
            <person name="Jiang L."/>
            <person name="Lee J."/>
        </authorList>
    </citation>
    <scope>NUCLEOTIDE SEQUENCE [LARGE SCALE GENOMIC DNA]</scope>
    <source>
        <strain evidence="1 2">JBR3-12</strain>
    </source>
</reference>
<gene>
    <name evidence="1" type="ORF">IZT61_08425</name>
</gene>
<proteinExistence type="predicted"/>
<evidence type="ECO:0000313" key="1">
    <source>
        <dbReference type="EMBL" id="QPH41265.1"/>
    </source>
</evidence>
<dbReference type="RefSeq" id="WP_196100716.1">
    <property type="nucleotide sequence ID" value="NZ_CP064939.1"/>
</dbReference>
<keyword evidence="2" id="KW-1185">Reference proteome</keyword>